<dbReference type="GO" id="GO:0035438">
    <property type="term" value="F:cyclic-di-GMP binding"/>
    <property type="evidence" value="ECO:0007669"/>
    <property type="project" value="InterPro"/>
</dbReference>
<name>A0A7Z2S825_9SPHN</name>
<organism evidence="2 3">
    <name type="scientific">Sphingomonas changnyeongensis</name>
    <dbReference type="NCBI Taxonomy" id="2698679"/>
    <lineage>
        <taxon>Bacteria</taxon>
        <taxon>Pseudomonadati</taxon>
        <taxon>Pseudomonadota</taxon>
        <taxon>Alphaproteobacteria</taxon>
        <taxon>Sphingomonadales</taxon>
        <taxon>Sphingomonadaceae</taxon>
        <taxon>Sphingomonas</taxon>
    </lineage>
</organism>
<dbReference type="Pfam" id="PF07238">
    <property type="entry name" value="PilZ"/>
    <property type="match status" value="1"/>
</dbReference>
<sequence>MARKEDYSSIGTVRIARSPRQSDHRNEVRVECGINQMVGLRCDDGHFLVPVGNVSPGGLMLRMPRQMRIGEEVAVGLGGGSVVSARICWVKGKRAGLEFKS</sequence>
<dbReference type="Proteomes" id="UP000464468">
    <property type="component" value="Chromosome"/>
</dbReference>
<reference evidence="2 3" key="1">
    <citation type="submission" date="2020-01" db="EMBL/GenBank/DDBJ databases">
        <title>Sphingomonas sp. C33 whole genome sequece.</title>
        <authorList>
            <person name="Park C."/>
        </authorList>
    </citation>
    <scope>NUCLEOTIDE SEQUENCE [LARGE SCALE GENOMIC DNA]</scope>
    <source>
        <strain evidence="2 3">C33</strain>
    </source>
</reference>
<feature type="domain" description="PilZ" evidence="1">
    <location>
        <begin position="24"/>
        <end position="100"/>
    </location>
</feature>
<dbReference type="InterPro" id="IPR009875">
    <property type="entry name" value="PilZ_domain"/>
</dbReference>
<dbReference type="EMBL" id="CP047895">
    <property type="protein sequence ID" value="QHL90961.1"/>
    <property type="molecule type" value="Genomic_DNA"/>
</dbReference>
<dbReference type="AlphaFoldDB" id="A0A7Z2S825"/>
<protein>
    <recommendedName>
        <fullName evidence="1">PilZ domain-containing protein</fullName>
    </recommendedName>
</protein>
<dbReference type="KEGG" id="schy:GVO57_09185"/>
<proteinExistence type="predicted"/>
<evidence type="ECO:0000313" key="3">
    <source>
        <dbReference type="Proteomes" id="UP000464468"/>
    </source>
</evidence>
<gene>
    <name evidence="2" type="ORF">GVO57_09185</name>
</gene>
<accession>A0A7Z2S825</accession>
<keyword evidence="3" id="KW-1185">Reference proteome</keyword>
<evidence type="ECO:0000259" key="1">
    <source>
        <dbReference type="Pfam" id="PF07238"/>
    </source>
</evidence>
<dbReference type="SUPFAM" id="SSF141371">
    <property type="entry name" value="PilZ domain-like"/>
    <property type="match status" value="1"/>
</dbReference>
<dbReference type="RefSeq" id="WP_160592891.1">
    <property type="nucleotide sequence ID" value="NZ_CP047895.1"/>
</dbReference>
<evidence type="ECO:0000313" key="2">
    <source>
        <dbReference type="EMBL" id="QHL90961.1"/>
    </source>
</evidence>
<dbReference type="Gene3D" id="2.40.10.220">
    <property type="entry name" value="predicted glycosyltransferase like domains"/>
    <property type="match status" value="1"/>
</dbReference>